<keyword evidence="16" id="KW-1185">Reference proteome</keyword>
<comment type="similarity">
    <text evidence="4 11">Belongs to the class-III pyridoxal-phosphate-dependent aminotransferase family.</text>
</comment>
<evidence type="ECO:0000256" key="1">
    <source>
        <dbReference type="ARBA" id="ARBA00001933"/>
    </source>
</evidence>
<evidence type="ECO:0000313" key="15">
    <source>
        <dbReference type="Proteomes" id="UP001145799"/>
    </source>
</evidence>
<dbReference type="Pfam" id="PF00202">
    <property type="entry name" value="Aminotran_3"/>
    <property type="match status" value="1"/>
</dbReference>
<dbReference type="PIRSF" id="PIRSF000521">
    <property type="entry name" value="Transaminase_4ab_Lys_Orn"/>
    <property type="match status" value="1"/>
</dbReference>
<dbReference type="GO" id="GO:0019491">
    <property type="term" value="P:ectoine biosynthetic process"/>
    <property type="evidence" value="ECO:0007669"/>
    <property type="project" value="InterPro"/>
</dbReference>
<sequence>MQVFEQVESEVRSYCRNWPTVFTTAKGSRIDDEQGRSYIDFFAGAGSLNYGHNHPVLKEALLAYLAEDNVVHTLDTYSGAKRTFLETFRDVVLAPRNLEYKVQFPGPAGNNAVEAALKLARKYTGRETVVSFTNGFHGMTLGALAVTGNSMKRGGAGVPLNNAATMPYDNYMDGQTPDFLWLRSLLEDSGSGLDQPAAVIVETVQGEGGINVATTEWLRGLQDVCREHDMLFIVDDIQMGCGRTGPFFSFERAGIYPDIVTLSKSLSGMGLPFALTLMKPHLDVWEPGEHNGTFRGFAPAFVTATAALETFWRNDDFTAGVDRDGAWLDGELADIAASHPDLGITTRGRGLARGMAFENPEHAGQVCQEAFANGLLMETSGAEDEVVKFLPPLTTPRADFEEGVAIVREAVATVEKEVAAKAAPGKGIA</sequence>
<dbReference type="Proteomes" id="UP001145799">
    <property type="component" value="Unassembled WGS sequence"/>
</dbReference>
<name>A0A9X3PFU3_9ACTN</name>
<gene>
    <name evidence="13" type="primary">ectB</name>
    <name evidence="14" type="ORF">J2S69_001522</name>
    <name evidence="13" type="ORF">O2L01_07095</name>
</gene>
<dbReference type="SUPFAM" id="SSF53383">
    <property type="entry name" value="PLP-dependent transferases"/>
    <property type="match status" value="1"/>
</dbReference>
<comment type="pathway">
    <text evidence="3 12">Amine and polyamine biosynthesis; ectoine biosynthesis; L-ectoine from L-aspartate 4-semialdehyde: step 1/3.</text>
</comment>
<dbReference type="InterPro" id="IPR015421">
    <property type="entry name" value="PyrdxlP-dep_Trfase_major"/>
</dbReference>
<dbReference type="NCBIfam" id="TIGR00709">
    <property type="entry name" value="dat"/>
    <property type="match status" value="1"/>
</dbReference>
<dbReference type="PANTHER" id="PTHR43552:SF2">
    <property type="entry name" value="DIAMINOBUTYRATE--2-OXOGLUTARATE TRANSAMINASE"/>
    <property type="match status" value="1"/>
</dbReference>
<dbReference type="PROSITE" id="PS00600">
    <property type="entry name" value="AA_TRANSFER_CLASS_3"/>
    <property type="match status" value="1"/>
</dbReference>
<dbReference type="EC" id="2.6.1.76" evidence="5 12"/>
<evidence type="ECO:0000313" key="14">
    <source>
        <dbReference type="EMBL" id="MDR7337803.1"/>
    </source>
</evidence>
<dbReference type="Proteomes" id="UP001183604">
    <property type="component" value="Unassembled WGS sequence"/>
</dbReference>
<dbReference type="InterPro" id="IPR049704">
    <property type="entry name" value="Aminotrans_3_PPA_site"/>
</dbReference>
<evidence type="ECO:0000256" key="2">
    <source>
        <dbReference type="ARBA" id="ARBA00002189"/>
    </source>
</evidence>
<dbReference type="GO" id="GO:0045303">
    <property type="term" value="F:diaminobutyrate-2-oxoglutarate transaminase activity"/>
    <property type="evidence" value="ECO:0007669"/>
    <property type="project" value="UniProtKB-EC"/>
</dbReference>
<comment type="cofactor">
    <cofactor evidence="1 12">
        <name>pyridoxal 5'-phosphate</name>
        <dbReference type="ChEBI" id="CHEBI:597326"/>
    </cofactor>
</comment>
<dbReference type="EMBL" id="JAPZVQ010000003">
    <property type="protein sequence ID" value="MDA1384744.1"/>
    <property type="molecule type" value="Genomic_DNA"/>
</dbReference>
<comment type="function">
    <text evidence="2 12">Catalyzes reversively the conversion of L-aspartate beta-semialdehyde (ASA) to L-2,4-diaminobutyrate (DABA) by transamination with L-glutamate.</text>
</comment>
<proteinExistence type="inferred from homology"/>
<organism evidence="13 15">
    <name type="scientific">Glycomyces lechevalierae</name>
    <dbReference type="NCBI Taxonomy" id="256034"/>
    <lineage>
        <taxon>Bacteria</taxon>
        <taxon>Bacillati</taxon>
        <taxon>Actinomycetota</taxon>
        <taxon>Actinomycetes</taxon>
        <taxon>Glycomycetales</taxon>
        <taxon>Glycomycetaceae</taxon>
        <taxon>Glycomyces</taxon>
    </lineage>
</organism>
<dbReference type="InterPro" id="IPR015424">
    <property type="entry name" value="PyrdxlP-dep_Trfase"/>
</dbReference>
<reference evidence="14 16" key="2">
    <citation type="submission" date="2023-07" db="EMBL/GenBank/DDBJ databases">
        <title>Sequencing the genomes of 1000 actinobacteria strains.</title>
        <authorList>
            <person name="Klenk H.-P."/>
        </authorList>
    </citation>
    <scope>NUCLEOTIDE SEQUENCE [LARGE SCALE GENOMIC DNA]</scope>
    <source>
        <strain evidence="14 16">DSM 44724</strain>
    </source>
</reference>
<comment type="catalytic activity">
    <reaction evidence="10 12">
        <text>L-2,4-diaminobutanoate + 2-oxoglutarate = L-aspartate 4-semialdehyde + L-glutamate</text>
        <dbReference type="Rhea" id="RHEA:11160"/>
        <dbReference type="ChEBI" id="CHEBI:16810"/>
        <dbReference type="ChEBI" id="CHEBI:29985"/>
        <dbReference type="ChEBI" id="CHEBI:58761"/>
        <dbReference type="ChEBI" id="CHEBI:537519"/>
        <dbReference type="EC" id="2.6.1.76"/>
    </reaction>
</comment>
<dbReference type="Gene3D" id="3.90.1150.10">
    <property type="entry name" value="Aspartate Aminotransferase, domain 1"/>
    <property type="match status" value="1"/>
</dbReference>
<dbReference type="InterPro" id="IPR005814">
    <property type="entry name" value="Aminotrans_3"/>
</dbReference>
<evidence type="ECO:0000256" key="8">
    <source>
        <dbReference type="ARBA" id="ARBA00022679"/>
    </source>
</evidence>
<accession>A0A9X3PFU3</accession>
<dbReference type="NCBIfam" id="TIGR02407">
    <property type="entry name" value="ectoine_ectB"/>
    <property type="match status" value="1"/>
</dbReference>
<evidence type="ECO:0000256" key="3">
    <source>
        <dbReference type="ARBA" id="ARBA00004946"/>
    </source>
</evidence>
<evidence type="ECO:0000256" key="12">
    <source>
        <dbReference type="RuleBase" id="RU365034"/>
    </source>
</evidence>
<keyword evidence="8 12" id="KW-0808">Transferase</keyword>
<dbReference type="EMBL" id="JAVDYD010000001">
    <property type="protein sequence ID" value="MDR7337803.1"/>
    <property type="molecule type" value="Genomic_DNA"/>
</dbReference>
<dbReference type="PANTHER" id="PTHR43552">
    <property type="entry name" value="DIAMINOBUTYRATE--2-OXOGLUTARATE AMINOTRANSFERASE"/>
    <property type="match status" value="1"/>
</dbReference>
<dbReference type="InterPro" id="IPR004637">
    <property type="entry name" value="Dat"/>
</dbReference>
<keyword evidence="7 12" id="KW-0032">Aminotransferase</keyword>
<protein>
    <recommendedName>
        <fullName evidence="6 12">Diaminobutyrate--2-oxoglutarate transaminase</fullName>
        <ecNumber evidence="5 12">2.6.1.76</ecNumber>
    </recommendedName>
    <alternativeName>
        <fullName evidence="12">DABA aminotransferase</fullName>
    </alternativeName>
</protein>
<evidence type="ECO:0000256" key="4">
    <source>
        <dbReference type="ARBA" id="ARBA00008954"/>
    </source>
</evidence>
<dbReference type="InterPro" id="IPR012773">
    <property type="entry name" value="Ectoine_EctB"/>
</dbReference>
<keyword evidence="9 11" id="KW-0663">Pyridoxal phosphate</keyword>
<dbReference type="InterPro" id="IPR015422">
    <property type="entry name" value="PyrdxlP-dep_Trfase_small"/>
</dbReference>
<reference evidence="13" key="1">
    <citation type="submission" date="2022-12" db="EMBL/GenBank/DDBJ databases">
        <title>Gycomyces niveus sp.nov., a novel actinomycete isolated from soil in Shouguang.</title>
        <authorList>
            <person name="Yang X."/>
        </authorList>
    </citation>
    <scope>NUCLEOTIDE SEQUENCE</scope>
    <source>
        <strain evidence="13">DSM 44724</strain>
    </source>
</reference>
<dbReference type="Gene3D" id="3.40.640.10">
    <property type="entry name" value="Type I PLP-dependent aspartate aminotransferase-like (Major domain)"/>
    <property type="match status" value="1"/>
</dbReference>
<evidence type="ECO:0000256" key="11">
    <source>
        <dbReference type="RuleBase" id="RU003560"/>
    </source>
</evidence>
<dbReference type="RefSeq" id="WP_270121220.1">
    <property type="nucleotide sequence ID" value="NZ_BAAAOM010000002.1"/>
</dbReference>
<dbReference type="CDD" id="cd00610">
    <property type="entry name" value="OAT_like"/>
    <property type="match status" value="1"/>
</dbReference>
<dbReference type="AlphaFoldDB" id="A0A9X3PFU3"/>
<evidence type="ECO:0000256" key="9">
    <source>
        <dbReference type="ARBA" id="ARBA00022898"/>
    </source>
</evidence>
<evidence type="ECO:0000256" key="10">
    <source>
        <dbReference type="ARBA" id="ARBA00049111"/>
    </source>
</evidence>
<dbReference type="GO" id="GO:0047307">
    <property type="term" value="F:diaminobutyrate-pyruvate transaminase activity"/>
    <property type="evidence" value="ECO:0007669"/>
    <property type="project" value="InterPro"/>
</dbReference>
<evidence type="ECO:0000256" key="6">
    <source>
        <dbReference type="ARBA" id="ARBA00014798"/>
    </source>
</evidence>
<comment type="caution">
    <text evidence="13">The sequence shown here is derived from an EMBL/GenBank/DDBJ whole genome shotgun (WGS) entry which is preliminary data.</text>
</comment>
<dbReference type="GO" id="GO:0030170">
    <property type="term" value="F:pyridoxal phosphate binding"/>
    <property type="evidence" value="ECO:0007669"/>
    <property type="project" value="InterPro"/>
</dbReference>
<evidence type="ECO:0000256" key="7">
    <source>
        <dbReference type="ARBA" id="ARBA00022576"/>
    </source>
</evidence>
<evidence type="ECO:0000313" key="13">
    <source>
        <dbReference type="EMBL" id="MDA1384744.1"/>
    </source>
</evidence>
<evidence type="ECO:0000313" key="16">
    <source>
        <dbReference type="Proteomes" id="UP001183604"/>
    </source>
</evidence>
<evidence type="ECO:0000256" key="5">
    <source>
        <dbReference type="ARBA" id="ARBA00013155"/>
    </source>
</evidence>
<dbReference type="NCBIfam" id="NF006733">
    <property type="entry name" value="PRK09264.1"/>
    <property type="match status" value="1"/>
</dbReference>